<proteinExistence type="predicted"/>
<dbReference type="EMBL" id="CM047749">
    <property type="protein sequence ID" value="KAJ0011381.1"/>
    <property type="molecule type" value="Genomic_DNA"/>
</dbReference>
<sequence length="49" mass="5758">MQGFMMKEKSMTVILRLMAGLVLEDWFWISLIGKLFLELTSCLNIFVLF</sequence>
<accession>A0ACC0X9R3</accession>
<gene>
    <name evidence="1" type="ORF">Pint_33557</name>
</gene>
<evidence type="ECO:0000313" key="2">
    <source>
        <dbReference type="Proteomes" id="UP001163603"/>
    </source>
</evidence>
<reference evidence="2" key="1">
    <citation type="journal article" date="2023" name="G3 (Bethesda)">
        <title>Genome assembly and association tests identify interacting loci associated with vigor, precocity, and sex in interspecific pistachio rootstocks.</title>
        <authorList>
            <person name="Palmer W."/>
            <person name="Jacygrad E."/>
            <person name="Sagayaradj S."/>
            <person name="Cavanaugh K."/>
            <person name="Han R."/>
            <person name="Bertier L."/>
            <person name="Beede B."/>
            <person name="Kafkas S."/>
            <person name="Golino D."/>
            <person name="Preece J."/>
            <person name="Michelmore R."/>
        </authorList>
    </citation>
    <scope>NUCLEOTIDE SEQUENCE [LARGE SCALE GENOMIC DNA]</scope>
</reference>
<dbReference type="Proteomes" id="UP001163603">
    <property type="component" value="Chromosome 14"/>
</dbReference>
<keyword evidence="2" id="KW-1185">Reference proteome</keyword>
<evidence type="ECO:0000313" key="1">
    <source>
        <dbReference type="EMBL" id="KAJ0011381.1"/>
    </source>
</evidence>
<organism evidence="1 2">
    <name type="scientific">Pistacia integerrima</name>
    <dbReference type="NCBI Taxonomy" id="434235"/>
    <lineage>
        <taxon>Eukaryota</taxon>
        <taxon>Viridiplantae</taxon>
        <taxon>Streptophyta</taxon>
        <taxon>Embryophyta</taxon>
        <taxon>Tracheophyta</taxon>
        <taxon>Spermatophyta</taxon>
        <taxon>Magnoliopsida</taxon>
        <taxon>eudicotyledons</taxon>
        <taxon>Gunneridae</taxon>
        <taxon>Pentapetalae</taxon>
        <taxon>rosids</taxon>
        <taxon>malvids</taxon>
        <taxon>Sapindales</taxon>
        <taxon>Anacardiaceae</taxon>
        <taxon>Pistacia</taxon>
    </lineage>
</organism>
<name>A0ACC0X9R3_9ROSI</name>
<protein>
    <submittedName>
        <fullName evidence="1">Uncharacterized protein</fullName>
    </submittedName>
</protein>
<comment type="caution">
    <text evidence="1">The sequence shown here is derived from an EMBL/GenBank/DDBJ whole genome shotgun (WGS) entry which is preliminary data.</text>
</comment>